<feature type="transmembrane region" description="Helical" evidence="6">
    <location>
        <begin position="94"/>
        <end position="114"/>
    </location>
</feature>
<comment type="caution">
    <text evidence="7">The sequence shown here is derived from an EMBL/GenBank/DDBJ whole genome shotgun (WGS) entry which is preliminary data.</text>
</comment>
<dbReference type="InterPro" id="IPR006043">
    <property type="entry name" value="NCS2"/>
</dbReference>
<comment type="subcellular location">
    <subcellularLocation>
        <location evidence="1">Membrane</location>
        <topology evidence="1">Multi-pass membrane protein</topology>
    </subcellularLocation>
</comment>
<evidence type="ECO:0000256" key="6">
    <source>
        <dbReference type="SAM" id="Phobius"/>
    </source>
</evidence>
<sequence length="503" mass="55757">MAFQHTVVMLGQLVMIVSLLVPLMGGGEEEKAKIILISLFISGWTTLMQCLLGTLLPSVMASSSYAYFIPSMAIAERFAHEDPSKRFSQTMRTLQGALMMASLFQLVIASLGVAQFGRRLSPLTTTPLVILSGFGFFSSGFPQIPLCSEVSFPALMILVFISIILPYIYYNRSTDIQRWSPASVTKFKRLSLIWRRFGLLASLGWCWLLAYILSIRHAYHHRAPLAQSYCRTERYGLLRSAPGIWFPLPLQWGTPIVDFRDIFPMLAAALVSTIECSSGFIASSRLSGLTHIPPFVLRRGAIFQSIGSFSGSMFGTVTGITTSIESVGLVGLTRVATRDVTPVTALVMIFCSLVGKIGTFLASIPFPIVSAWYCIFCCYIVSSGFNFLQYCNLNNRRHMTVLGCSTVMGVIVPLYCRLLPPSSAVSDIVLVFGTSAPTIGVLTALLLDLVMPREESDDLGLDSGMQWFICFWDPNDQTAIYYSVRFYLRHLFERVSVSFRGLF</sequence>
<dbReference type="Proteomes" id="UP000238479">
    <property type="component" value="Chromosome 6"/>
</dbReference>
<keyword evidence="3 6" id="KW-0812">Transmembrane</keyword>
<keyword evidence="4 6" id="KW-1133">Transmembrane helix</keyword>
<name>A0A2P6PW73_ROSCH</name>
<dbReference type="Pfam" id="PF00860">
    <property type="entry name" value="Xan_ur_permease"/>
    <property type="match status" value="1"/>
</dbReference>
<keyword evidence="8" id="KW-1185">Reference proteome</keyword>
<dbReference type="Gramene" id="PRQ26181">
    <property type="protein sequence ID" value="PRQ26181"/>
    <property type="gene ID" value="RchiOBHm_Chr6g0291781"/>
</dbReference>
<evidence type="ECO:0000256" key="1">
    <source>
        <dbReference type="ARBA" id="ARBA00004141"/>
    </source>
</evidence>
<feature type="transmembrane region" description="Helical" evidence="6">
    <location>
        <begin position="150"/>
        <end position="170"/>
    </location>
</feature>
<dbReference type="GO" id="GO:0016020">
    <property type="term" value="C:membrane"/>
    <property type="evidence" value="ECO:0007669"/>
    <property type="project" value="UniProtKB-SubCell"/>
</dbReference>
<feature type="transmembrane region" description="Helical" evidence="6">
    <location>
        <begin position="343"/>
        <end position="364"/>
    </location>
</feature>
<dbReference type="EMBL" id="PDCK01000044">
    <property type="protein sequence ID" value="PRQ26181.1"/>
    <property type="molecule type" value="Genomic_DNA"/>
</dbReference>
<protein>
    <submittedName>
        <fullName evidence="7">Putative xanthine/uracil/vitamin C permease</fullName>
    </submittedName>
</protein>
<gene>
    <name evidence="7" type="ORF">RchiOBHm_Chr6g0291781</name>
</gene>
<reference evidence="7 8" key="1">
    <citation type="journal article" date="2018" name="Nat. Genet.">
        <title>The Rosa genome provides new insights in the design of modern roses.</title>
        <authorList>
            <person name="Bendahmane M."/>
        </authorList>
    </citation>
    <scope>NUCLEOTIDE SEQUENCE [LARGE SCALE GENOMIC DNA]</scope>
    <source>
        <strain evidence="8">cv. Old Blush</strain>
    </source>
</reference>
<feature type="transmembrane region" description="Helical" evidence="6">
    <location>
        <begin position="400"/>
        <end position="416"/>
    </location>
</feature>
<feature type="transmembrane region" description="Helical" evidence="6">
    <location>
        <begin position="126"/>
        <end position="144"/>
    </location>
</feature>
<feature type="transmembrane region" description="Helical" evidence="6">
    <location>
        <begin position="197"/>
        <end position="219"/>
    </location>
</feature>
<evidence type="ECO:0000313" key="7">
    <source>
        <dbReference type="EMBL" id="PRQ26181.1"/>
    </source>
</evidence>
<organism evidence="7 8">
    <name type="scientific">Rosa chinensis</name>
    <name type="common">China rose</name>
    <dbReference type="NCBI Taxonomy" id="74649"/>
    <lineage>
        <taxon>Eukaryota</taxon>
        <taxon>Viridiplantae</taxon>
        <taxon>Streptophyta</taxon>
        <taxon>Embryophyta</taxon>
        <taxon>Tracheophyta</taxon>
        <taxon>Spermatophyta</taxon>
        <taxon>Magnoliopsida</taxon>
        <taxon>eudicotyledons</taxon>
        <taxon>Gunneridae</taxon>
        <taxon>Pentapetalae</taxon>
        <taxon>rosids</taxon>
        <taxon>fabids</taxon>
        <taxon>Rosales</taxon>
        <taxon>Rosaceae</taxon>
        <taxon>Rosoideae</taxon>
        <taxon>Rosoideae incertae sedis</taxon>
        <taxon>Rosa</taxon>
    </lineage>
</organism>
<evidence type="ECO:0000256" key="3">
    <source>
        <dbReference type="ARBA" id="ARBA00022692"/>
    </source>
</evidence>
<proteinExistence type="inferred from homology"/>
<feature type="transmembrane region" description="Helical" evidence="6">
    <location>
        <begin position="370"/>
        <end position="388"/>
    </location>
</feature>
<evidence type="ECO:0000256" key="5">
    <source>
        <dbReference type="ARBA" id="ARBA00023136"/>
    </source>
</evidence>
<feature type="transmembrane region" description="Helical" evidence="6">
    <location>
        <begin position="428"/>
        <end position="447"/>
    </location>
</feature>
<keyword evidence="5 6" id="KW-0472">Membrane</keyword>
<feature type="transmembrane region" description="Helical" evidence="6">
    <location>
        <begin position="6"/>
        <end position="23"/>
    </location>
</feature>
<evidence type="ECO:0000313" key="8">
    <source>
        <dbReference type="Proteomes" id="UP000238479"/>
    </source>
</evidence>
<dbReference type="STRING" id="74649.A0A2P6PW73"/>
<dbReference type="AlphaFoldDB" id="A0A2P6PW73"/>
<dbReference type="GO" id="GO:0022857">
    <property type="term" value="F:transmembrane transporter activity"/>
    <property type="evidence" value="ECO:0007669"/>
    <property type="project" value="InterPro"/>
</dbReference>
<comment type="similarity">
    <text evidence="2">Belongs to the nucleobase:cation symporter-2 (NCS2) (TC 2.A.40) family.</text>
</comment>
<dbReference type="PANTHER" id="PTHR11119">
    <property type="entry name" value="XANTHINE-URACIL / VITAMIN C PERMEASE FAMILY MEMBER"/>
    <property type="match status" value="1"/>
</dbReference>
<accession>A0A2P6PW73</accession>
<evidence type="ECO:0000256" key="4">
    <source>
        <dbReference type="ARBA" id="ARBA00022989"/>
    </source>
</evidence>
<feature type="transmembrane region" description="Helical" evidence="6">
    <location>
        <begin position="35"/>
        <end position="56"/>
    </location>
</feature>
<evidence type="ECO:0000256" key="2">
    <source>
        <dbReference type="ARBA" id="ARBA00008821"/>
    </source>
</evidence>